<accession>A0A2I7W7X4</accession>
<reference evidence="2 3" key="1">
    <citation type="submission" date="2017-10" db="EMBL/GenBank/DDBJ databases">
        <title>Clinical isolate obtained from a human patient with meningeal tuberculosis in michoacan, Mexico.</title>
        <authorList>
            <person name="Guillen-Nepita A.L."/>
            <person name="Negrete-Paz A.M."/>
            <person name="Vazquez-Marrufo G."/>
            <person name="Cruz-Hernandez A."/>
            <person name="Fresia P."/>
            <person name="Naya H."/>
            <person name="Vazquez-Garciduenas M.S."/>
        </authorList>
    </citation>
    <scope>NUCLEOTIDE SEQUENCE [LARGE SCALE GENOMIC DNA]</scope>
    <source>
        <strain evidence="3">Beijing/MYC004</strain>
    </source>
</reference>
<gene>
    <name evidence="2" type="ORF">CAB90_01952</name>
</gene>
<protein>
    <submittedName>
        <fullName evidence="2">Uncharacterized protein</fullName>
    </submittedName>
</protein>
<dbReference type="AlphaFoldDB" id="A0A2I7W7X4"/>
<dbReference type="Proteomes" id="UP000236349">
    <property type="component" value="Chromosome"/>
</dbReference>
<feature type="compositionally biased region" description="Basic and acidic residues" evidence="1">
    <location>
        <begin position="38"/>
        <end position="49"/>
    </location>
</feature>
<name>A0A2I7W7X4_MYCTX</name>
<dbReference type="EMBL" id="CP024614">
    <property type="protein sequence ID" value="AUS50850.1"/>
    <property type="molecule type" value="Genomic_DNA"/>
</dbReference>
<evidence type="ECO:0000313" key="2">
    <source>
        <dbReference type="EMBL" id="AUS50850.1"/>
    </source>
</evidence>
<evidence type="ECO:0000256" key="1">
    <source>
        <dbReference type="SAM" id="MobiDB-lite"/>
    </source>
</evidence>
<proteinExistence type="predicted"/>
<feature type="region of interest" description="Disordered" evidence="1">
    <location>
        <begin position="25"/>
        <end position="49"/>
    </location>
</feature>
<sequence length="49" mass="5371">MHRVATKVAQEVSVLLQQGDLHTCPRQQQAQNHPGRAAADDRARGCLAH</sequence>
<evidence type="ECO:0000313" key="3">
    <source>
        <dbReference type="Proteomes" id="UP000236349"/>
    </source>
</evidence>
<organism evidence="2 3">
    <name type="scientific">Mycobacterium tuberculosis</name>
    <dbReference type="NCBI Taxonomy" id="1773"/>
    <lineage>
        <taxon>Bacteria</taxon>
        <taxon>Bacillati</taxon>
        <taxon>Actinomycetota</taxon>
        <taxon>Actinomycetes</taxon>
        <taxon>Mycobacteriales</taxon>
        <taxon>Mycobacteriaceae</taxon>
        <taxon>Mycobacterium</taxon>
        <taxon>Mycobacterium tuberculosis complex</taxon>
    </lineage>
</organism>